<sequence length="275" mass="29934">MVLVSVPARDGATLSAWHVPAKRADAPLLVLVHGSAWHGGQFRHLATQLEGRADIVAVNLRGHWNGPEPRGDIAYTGQLEDDLADVILALQKPDQTVILGGHSSGGGLVVRFAGGAHRDMIDQAILMAPFLKYDAPTTRKNSGGWARVMTRRIIGLSMLNAFGLKMFDHLPVIQFAMPDHILQGPHGHEATLMYSWRLNTSFAPRRAYLEDVAALPDFTLLAGRDDESFFADRYEPVMSDVTSKGQYHVIDGVGHLGIVDAPETVTLLKGLLGHD</sequence>
<protein>
    <submittedName>
        <fullName evidence="2">Alpha/beta fold hydrolase</fullName>
    </submittedName>
</protein>
<keyword evidence="3" id="KW-1185">Reference proteome</keyword>
<dbReference type="SUPFAM" id="SSF53474">
    <property type="entry name" value="alpha/beta-Hydrolases"/>
    <property type="match status" value="1"/>
</dbReference>
<dbReference type="AlphaFoldDB" id="A0A4U7N4T6"/>
<dbReference type="OrthoDB" id="9808398at2"/>
<dbReference type="InterPro" id="IPR000073">
    <property type="entry name" value="AB_hydrolase_1"/>
</dbReference>
<evidence type="ECO:0000313" key="3">
    <source>
        <dbReference type="Proteomes" id="UP000306575"/>
    </source>
</evidence>
<reference evidence="2 3" key="1">
    <citation type="submission" date="2019-04" db="EMBL/GenBank/DDBJ databases">
        <title>Genome sequence of Pelagicola litoralis CL-ES2.</title>
        <authorList>
            <person name="Cao J."/>
        </authorList>
    </citation>
    <scope>NUCLEOTIDE SEQUENCE [LARGE SCALE GENOMIC DNA]</scope>
    <source>
        <strain evidence="2 3">CL-ES2</strain>
    </source>
</reference>
<accession>A0A4U7N4T6</accession>
<evidence type="ECO:0000259" key="1">
    <source>
        <dbReference type="Pfam" id="PF12697"/>
    </source>
</evidence>
<proteinExistence type="predicted"/>
<keyword evidence="2" id="KW-0378">Hydrolase</keyword>
<name>A0A4U7N4T6_9RHOB</name>
<dbReference type="EMBL" id="SULI01000009">
    <property type="protein sequence ID" value="TKZ20812.1"/>
    <property type="molecule type" value="Genomic_DNA"/>
</dbReference>
<dbReference type="Gene3D" id="3.40.50.1820">
    <property type="entry name" value="alpha/beta hydrolase"/>
    <property type="match status" value="1"/>
</dbReference>
<dbReference type="GO" id="GO:0016787">
    <property type="term" value="F:hydrolase activity"/>
    <property type="evidence" value="ECO:0007669"/>
    <property type="project" value="UniProtKB-KW"/>
</dbReference>
<comment type="caution">
    <text evidence="2">The sequence shown here is derived from an EMBL/GenBank/DDBJ whole genome shotgun (WGS) entry which is preliminary data.</text>
</comment>
<evidence type="ECO:0000313" key="2">
    <source>
        <dbReference type="EMBL" id="TKZ20812.1"/>
    </source>
</evidence>
<dbReference type="Proteomes" id="UP000306575">
    <property type="component" value="Unassembled WGS sequence"/>
</dbReference>
<dbReference type="Pfam" id="PF12697">
    <property type="entry name" value="Abhydrolase_6"/>
    <property type="match status" value="1"/>
</dbReference>
<gene>
    <name evidence="2" type="ORF">FAP39_09160</name>
</gene>
<dbReference type="InterPro" id="IPR029058">
    <property type="entry name" value="AB_hydrolase_fold"/>
</dbReference>
<organism evidence="2 3">
    <name type="scientific">Shimia litoralis</name>
    <dbReference type="NCBI Taxonomy" id="420403"/>
    <lineage>
        <taxon>Bacteria</taxon>
        <taxon>Pseudomonadati</taxon>
        <taxon>Pseudomonadota</taxon>
        <taxon>Alphaproteobacteria</taxon>
        <taxon>Rhodobacterales</taxon>
        <taxon>Roseobacteraceae</taxon>
    </lineage>
</organism>
<feature type="domain" description="AB hydrolase-1" evidence="1">
    <location>
        <begin position="29"/>
        <end position="265"/>
    </location>
</feature>